<accession>A0A9W9CIH6</accession>
<dbReference type="PANTHER" id="PTHR24148">
    <property type="entry name" value="ANKYRIN REPEAT DOMAIN-CONTAINING PROTEIN 39 HOMOLOG-RELATED"/>
    <property type="match status" value="1"/>
</dbReference>
<dbReference type="EMBL" id="JAPEUY010000017">
    <property type="protein sequence ID" value="KAJ4364378.1"/>
    <property type="molecule type" value="Genomic_DNA"/>
</dbReference>
<keyword evidence="4" id="KW-1185">Reference proteome</keyword>
<comment type="caution">
    <text evidence="3">The sequence shown here is derived from an EMBL/GenBank/DDBJ whole genome shotgun (WGS) entry which is preliminary data.</text>
</comment>
<feature type="region of interest" description="Disordered" evidence="1">
    <location>
        <begin position="182"/>
        <end position="203"/>
    </location>
</feature>
<evidence type="ECO:0000313" key="4">
    <source>
        <dbReference type="Proteomes" id="UP001140560"/>
    </source>
</evidence>
<evidence type="ECO:0000259" key="2">
    <source>
        <dbReference type="Pfam" id="PF06985"/>
    </source>
</evidence>
<feature type="domain" description="Heterokaryon incompatibility" evidence="2">
    <location>
        <begin position="215"/>
        <end position="403"/>
    </location>
</feature>
<dbReference type="AlphaFoldDB" id="A0A9W9CIH6"/>
<dbReference type="Proteomes" id="UP001140560">
    <property type="component" value="Unassembled WGS sequence"/>
</dbReference>
<reference evidence="3" key="1">
    <citation type="submission" date="2022-10" db="EMBL/GenBank/DDBJ databases">
        <title>Tapping the CABI collections for fungal endophytes: first genome assemblies for Collariella, Neodidymelliopsis, Ascochyta clinopodiicola, Didymella pomorum, Didymosphaeria variabile, Neocosmospora piperis and Neocucurbitaria cava.</title>
        <authorList>
            <person name="Hill R."/>
        </authorList>
    </citation>
    <scope>NUCLEOTIDE SEQUENCE</scope>
    <source>
        <strain evidence="3">IMI 356814</strain>
    </source>
</reference>
<evidence type="ECO:0000313" key="3">
    <source>
        <dbReference type="EMBL" id="KAJ4364378.1"/>
    </source>
</evidence>
<protein>
    <recommendedName>
        <fullName evidence="2">Heterokaryon incompatibility domain-containing protein</fullName>
    </recommendedName>
</protein>
<name>A0A9W9CIH6_9PLEO</name>
<dbReference type="InterPro" id="IPR010730">
    <property type="entry name" value="HET"/>
</dbReference>
<dbReference type="PANTHER" id="PTHR24148:SF64">
    <property type="entry name" value="HETEROKARYON INCOMPATIBILITY DOMAIN-CONTAINING PROTEIN"/>
    <property type="match status" value="1"/>
</dbReference>
<dbReference type="InterPro" id="IPR052895">
    <property type="entry name" value="HetReg/Transcr_Mod"/>
</dbReference>
<evidence type="ECO:0000256" key="1">
    <source>
        <dbReference type="SAM" id="MobiDB-lite"/>
    </source>
</evidence>
<dbReference type="Pfam" id="PF06985">
    <property type="entry name" value="HET"/>
    <property type="match status" value="1"/>
</dbReference>
<gene>
    <name evidence="3" type="ORF">N0V83_008971</name>
</gene>
<proteinExistence type="predicted"/>
<dbReference type="Pfam" id="PF26639">
    <property type="entry name" value="Het-6_barrel"/>
    <property type="match status" value="1"/>
</dbReference>
<organism evidence="3 4">
    <name type="scientific">Neocucurbitaria cava</name>
    <dbReference type="NCBI Taxonomy" id="798079"/>
    <lineage>
        <taxon>Eukaryota</taxon>
        <taxon>Fungi</taxon>
        <taxon>Dikarya</taxon>
        <taxon>Ascomycota</taxon>
        <taxon>Pezizomycotina</taxon>
        <taxon>Dothideomycetes</taxon>
        <taxon>Pleosporomycetidae</taxon>
        <taxon>Pleosporales</taxon>
        <taxon>Pleosporineae</taxon>
        <taxon>Cucurbitariaceae</taxon>
        <taxon>Neocucurbitaria</taxon>
    </lineage>
</organism>
<sequence>MTVPEIELGVLPFVYTGFVEGDHHVIRVITILPLEEGRPDSDPIQCYLDHVHICACHLAPGESGESLISRKPTIFFDRYVRNRPKEVYPIEIAHSTTLYEECFKRPDPESTEDYIKVWEDRRVMKRLTKRVSKLFGRSATREEPSYAKYVDPGFAMKILTEGMARMIEDPEDTGGAFSFVTPTGGRHGNKLPPPSSRPKAKPRSEFHRKYTWDNYIAISYSWGTEISKNKVFLKTSNTLDDASDDDNAFGSISVHRNPEAALRRFRNMRYFKTGGPIWIDALCVNQMDEKEKSQQLQLMSHIYGSAGNILVWLGEGSSDLYVAMDLVRLVGISYRTEWQEALDDSAPRVANAHRKMVAARFKLVHAMWKVAHAGGGPSDPVSDGILNEFFSLAYWRRLWIIQELAMGTVDMAFVLGDRVTEWRYIRDTAFLIDAIRFNFEESLPAISLFSMTISHLASIAQLEIRGHKKVIPRTYDYFQRGTHLNSIPSDGPMKGSPLWQAFQLMAYSQCYNKQDRVFGILALPGLPDGPDLGIVTDVSKTAVEVYKEFIIACMKSWYRDPFGIFCLLEGIREVIDPYESLPSRVPHLASERRTGIIEGHFRAGEKWHASQIMGFVDVNGAPEFLFEDGNLCVYGCVIDAVDGLGAISASSPDIDDPTLIPGLTQVSNMAHWSIEDPPENSIWQCFVAGTDENGTMNPRGYEELLDVFCAKEFMSWESRDIPAQDFIVANAELLINGRPLTSYLKRWTDSLELQQELATFGYHQIFGNWEQVRARMIGARHSMVSRIRNKRLMVTDRGMLGLVPNRVIASDVVLLVQGHGRPLVASRLESKKGENLFCLKGEAFIEGMMAGEMMEDEVVRKWEWLTFI</sequence>
<dbReference type="OrthoDB" id="265717at2759"/>